<reference evidence="3 4" key="1">
    <citation type="submission" date="2015-11" db="EMBL/GenBank/DDBJ databases">
        <title>Draft genome of Sulfurovum riftiae 1812E, a member of the Epsilonproteobacteria isolated from the tube of the deep-sea hydrothermal vent tubewom Riftia pachyptila.</title>
        <authorList>
            <person name="Vetriani C."/>
            <person name="Giovannelli D."/>
        </authorList>
    </citation>
    <scope>NUCLEOTIDE SEQUENCE [LARGE SCALE GENOMIC DNA]</scope>
    <source>
        <strain evidence="3 4">1812E</strain>
    </source>
</reference>
<dbReference type="SUPFAM" id="SSF109604">
    <property type="entry name" value="HD-domain/PDEase-like"/>
    <property type="match status" value="2"/>
</dbReference>
<dbReference type="Gene3D" id="3.30.450.20">
    <property type="entry name" value="PAS domain"/>
    <property type="match status" value="1"/>
</dbReference>
<feature type="domain" description="HD-GYP" evidence="2">
    <location>
        <begin position="564"/>
        <end position="772"/>
    </location>
</feature>
<dbReference type="Gene3D" id="1.10.3210.10">
    <property type="entry name" value="Hypothetical protein af1432"/>
    <property type="match status" value="2"/>
</dbReference>
<protein>
    <recommendedName>
        <fullName evidence="2">HD-GYP domain-containing protein</fullName>
    </recommendedName>
</protein>
<dbReference type="CDD" id="cd00077">
    <property type="entry name" value="HDc"/>
    <property type="match status" value="1"/>
</dbReference>
<organism evidence="3 4">
    <name type="scientific">Sulfurovum riftiae</name>
    <dbReference type="NCBI Taxonomy" id="1630136"/>
    <lineage>
        <taxon>Bacteria</taxon>
        <taxon>Pseudomonadati</taxon>
        <taxon>Campylobacterota</taxon>
        <taxon>Epsilonproteobacteria</taxon>
        <taxon>Campylobacterales</taxon>
        <taxon>Sulfurovaceae</taxon>
        <taxon>Sulfurovum</taxon>
    </lineage>
</organism>
<keyword evidence="4" id="KW-1185">Reference proteome</keyword>
<dbReference type="EMBL" id="LNKT01000056">
    <property type="protein sequence ID" value="KYJ85966.1"/>
    <property type="molecule type" value="Genomic_DNA"/>
</dbReference>
<evidence type="ECO:0000259" key="2">
    <source>
        <dbReference type="PROSITE" id="PS51832"/>
    </source>
</evidence>
<proteinExistence type="predicted"/>
<sequence length="785" mass="91399">MPYKLKIRTNILLHFLFVVISLAFILIGLQYYFSEKLAKDAIERNFRQIADKIALTLQDKDLLAKEVLYQIETHPSIHQTDLSETLEHEIIGHFIPTLKRYKNMYAIYLGYPNGDFFEVINMHINKTVYAHYKAPKNTRWTVIHIYNDHKKRIRKFTFLDEKMQILSSRSEPSTYYVTNRPWYIQAMNSDVPVRSDPYLFSNLQEKGITYSKTLEGSETVLALDYTLRNMHNMLKSLRFSKSSNIYLYGRNGSVISSSETPQKDIDTLLQRMIKEHQVNAVIHINDTFVMVIPLSQENGKETYVGISTGSAEMLAPYREKIYYSLAIALVLFLMFIPLTLYLTDHIVRPIKALMGENEKIKKREFDKVQAVETNIIELIELSDSQLALSGSIQTYQLQQEALLDAFIMLIADSIDAKSAYTGAHCKKVPIIATMLAEEADQNNDTVFKDFHFTNSDEWEAFERAAWLHDCGKITTPEYVVDKATKLETIYNRIHEVRTRFEVLWRDVEIGYYERLIKGEDATELKTWKHKEQQALLNDFAFIATCNLGGEYMEEEKIVRLQAIAKRTWLRHFDNRLGLAEEELLRYGTEVQSLPVKEQLLHDGKEHLIERIGFDEEEYRKKGFKLEVPEYLYNRGELYNLCIQKGTLTEEERFKINEHIIMTIRMLEQLPFPENMKEIPKMAGEHHETMDGTGYPRCLTKEELSIPSRIMAIADIFEALTASDRPYKKAKTLSEALKIMYAMKKEQHIDADLFDLFVRSGIYLEYAKAYLKEEQIDEVDTASLLG</sequence>
<dbReference type="InterPro" id="IPR052020">
    <property type="entry name" value="Cyclic_di-GMP/3'3'-cGAMP_PDE"/>
</dbReference>
<feature type="transmembrane region" description="Helical" evidence="1">
    <location>
        <begin position="321"/>
        <end position="342"/>
    </location>
</feature>
<keyword evidence="1" id="KW-0812">Transmembrane</keyword>
<name>A0A151CEL0_9BACT</name>
<dbReference type="Proteomes" id="UP000075359">
    <property type="component" value="Unassembled WGS sequence"/>
</dbReference>
<dbReference type="InterPro" id="IPR037522">
    <property type="entry name" value="HD_GYP_dom"/>
</dbReference>
<evidence type="ECO:0000256" key="1">
    <source>
        <dbReference type="SAM" id="Phobius"/>
    </source>
</evidence>
<dbReference type="STRING" id="1630136.AS592_05110"/>
<dbReference type="InterPro" id="IPR003607">
    <property type="entry name" value="HD/PDEase_dom"/>
</dbReference>
<feature type="transmembrane region" description="Helical" evidence="1">
    <location>
        <begin position="12"/>
        <end position="33"/>
    </location>
</feature>
<dbReference type="AlphaFoldDB" id="A0A151CEL0"/>
<keyword evidence="1" id="KW-0472">Membrane</keyword>
<accession>A0A151CEL0</accession>
<dbReference type="OrthoDB" id="9769359at2"/>
<dbReference type="RefSeq" id="WP_067331972.1">
    <property type="nucleotide sequence ID" value="NZ_LNKT01000056.1"/>
</dbReference>
<evidence type="ECO:0000313" key="3">
    <source>
        <dbReference type="EMBL" id="KYJ85966.1"/>
    </source>
</evidence>
<evidence type="ECO:0000313" key="4">
    <source>
        <dbReference type="Proteomes" id="UP000075359"/>
    </source>
</evidence>
<dbReference type="PROSITE" id="PS51832">
    <property type="entry name" value="HD_GYP"/>
    <property type="match status" value="1"/>
</dbReference>
<keyword evidence="1" id="KW-1133">Transmembrane helix</keyword>
<dbReference type="Pfam" id="PF13487">
    <property type="entry name" value="HD_5"/>
    <property type="match status" value="1"/>
</dbReference>
<dbReference type="PANTHER" id="PTHR45228">
    <property type="entry name" value="CYCLIC DI-GMP PHOSPHODIESTERASE TM_0186-RELATED"/>
    <property type="match status" value="1"/>
</dbReference>
<dbReference type="PANTHER" id="PTHR45228:SF5">
    <property type="entry name" value="CYCLIC DI-GMP PHOSPHODIESTERASE VC_1348-RELATED"/>
    <property type="match status" value="1"/>
</dbReference>
<comment type="caution">
    <text evidence="3">The sequence shown here is derived from an EMBL/GenBank/DDBJ whole genome shotgun (WGS) entry which is preliminary data.</text>
</comment>
<gene>
    <name evidence="3" type="ORF">AS592_05110</name>
</gene>
<dbReference type="SMART" id="SM00471">
    <property type="entry name" value="HDc"/>
    <property type="match status" value="1"/>
</dbReference>